<dbReference type="SUPFAM" id="SSF81296">
    <property type="entry name" value="E set domains"/>
    <property type="match status" value="1"/>
</dbReference>
<comment type="similarity">
    <text evidence="11">Belongs to the inward rectifier-type potassium channel (TC 1.A.2.1) family.</text>
</comment>
<evidence type="ECO:0000256" key="7">
    <source>
        <dbReference type="ARBA" id="ARBA00022989"/>
    </source>
</evidence>
<dbReference type="GO" id="GO:0005886">
    <property type="term" value="C:plasma membrane"/>
    <property type="evidence" value="ECO:0007669"/>
    <property type="project" value="TreeGrafter"/>
</dbReference>
<evidence type="ECO:0000256" key="4">
    <source>
        <dbReference type="ARBA" id="ARBA00022692"/>
    </source>
</evidence>
<comment type="subcellular location">
    <subcellularLocation>
        <location evidence="1 11">Membrane</location>
        <topology evidence="1 11">Multi-pass membrane protein</topology>
    </subcellularLocation>
</comment>
<keyword evidence="13" id="KW-1185">Reference proteome</keyword>
<comment type="caution">
    <text evidence="12">The sequence shown here is derived from an EMBL/GenBank/DDBJ whole genome shotgun (WGS) entry which is preliminary data.</text>
</comment>
<dbReference type="PANTHER" id="PTHR11767:SF113">
    <property type="entry name" value="INWARDLY RECTIFYING POTASSIUM CHANNEL 2, ISOFORM D"/>
    <property type="match status" value="1"/>
</dbReference>
<accession>A0A212EXC8</accession>
<dbReference type="GO" id="GO:0005242">
    <property type="term" value="F:inward rectifier potassium channel activity"/>
    <property type="evidence" value="ECO:0007669"/>
    <property type="project" value="InterPro"/>
</dbReference>
<dbReference type="KEGG" id="dpl:KGM_214706"/>
<evidence type="ECO:0000256" key="6">
    <source>
        <dbReference type="ARBA" id="ARBA00022958"/>
    </source>
</evidence>
<dbReference type="GO" id="GO:0034765">
    <property type="term" value="P:regulation of monoatomic ion transmembrane transport"/>
    <property type="evidence" value="ECO:0007669"/>
    <property type="project" value="TreeGrafter"/>
</dbReference>
<keyword evidence="10 11" id="KW-0407">Ion channel</keyword>
<dbReference type="SUPFAM" id="SSF81324">
    <property type="entry name" value="Voltage-gated potassium channels"/>
    <property type="match status" value="1"/>
</dbReference>
<dbReference type="OrthoDB" id="273257at2759"/>
<dbReference type="eggNOG" id="KOG3827">
    <property type="taxonomic scope" value="Eukaryota"/>
</dbReference>
<evidence type="ECO:0000313" key="13">
    <source>
        <dbReference type="Proteomes" id="UP000007151"/>
    </source>
</evidence>
<dbReference type="PANTHER" id="PTHR11767">
    <property type="entry name" value="INWARD RECTIFIER POTASSIUM CHANNEL"/>
    <property type="match status" value="1"/>
</dbReference>
<name>A0A212EXC8_DANPL</name>
<dbReference type="Pfam" id="PF01007">
    <property type="entry name" value="IRK"/>
    <property type="match status" value="1"/>
</dbReference>
<dbReference type="Proteomes" id="UP000007151">
    <property type="component" value="Unassembled WGS sequence"/>
</dbReference>
<evidence type="ECO:0000256" key="3">
    <source>
        <dbReference type="ARBA" id="ARBA00022538"/>
    </source>
</evidence>
<dbReference type="Pfam" id="PF17655">
    <property type="entry name" value="IRK_C"/>
    <property type="match status" value="1"/>
</dbReference>
<proteinExistence type="inferred from homology"/>
<keyword evidence="3 11" id="KW-0633">Potassium transport</keyword>
<dbReference type="AlphaFoldDB" id="A0A212EXC8"/>
<dbReference type="EMBL" id="AGBW02011785">
    <property type="protein sequence ID" value="OWR46149.1"/>
    <property type="molecule type" value="Genomic_DNA"/>
</dbReference>
<evidence type="ECO:0000256" key="9">
    <source>
        <dbReference type="ARBA" id="ARBA00023136"/>
    </source>
</evidence>
<keyword evidence="5 11" id="KW-0851">Voltage-gated channel</keyword>
<evidence type="ECO:0000256" key="10">
    <source>
        <dbReference type="ARBA" id="ARBA00023303"/>
    </source>
</evidence>
<keyword evidence="6 11" id="KW-0630">Potassium</keyword>
<keyword evidence="2 11" id="KW-0813">Transport</keyword>
<keyword evidence="7" id="KW-1133">Transmembrane helix</keyword>
<dbReference type="InterPro" id="IPR041647">
    <property type="entry name" value="IRK_C"/>
</dbReference>
<keyword evidence="9" id="KW-0472">Membrane</keyword>
<dbReference type="InterPro" id="IPR013518">
    <property type="entry name" value="K_chnl_inward-rec_Kir_cyto"/>
</dbReference>
<keyword evidence="4 11" id="KW-0812">Transmembrane</keyword>
<dbReference type="InterPro" id="IPR016449">
    <property type="entry name" value="K_chnl_inward-rec_Kir"/>
</dbReference>
<evidence type="ECO:0000256" key="1">
    <source>
        <dbReference type="ARBA" id="ARBA00004141"/>
    </source>
</evidence>
<sequence>MVYRFLSWQDYRQSNEEINKQLLYKADMNRDSKQWINVYSGTNLEMEDGSNSAATLIQPGTYHPFNRSQCSKSIRRKYLRAVFKSGEFNISSKATKGVKVFSNYFCLLLETRWRWTLLHFFAAFSCIWLFFGLIYYIISYNHGDFLEENLPPNQNISGFTPCVKNIYGFTSTFLFSVEVHTTVAYGKRAITLECANTIIAMCLQCIVSSFFQAIMVGILFAKLTRPRARTQTILFSKHAVIHLRNDKFCFIFRVGDMRKSRILNIQPKAYVIRLDTDNDSFNVTEQIELKLDFDECESAFFLWPITVVHVIDANSPFYRLSAADLLCCKMEIVVVFEGIIESTGQPVQARSSFTEYDILWGQRFVSMVGFNFDKLMYHVDFSKLSDVQRVDTPLCSPNEYDYLLNKFSDSVTLSSKYEF</sequence>
<dbReference type="Gene3D" id="2.60.40.1400">
    <property type="entry name" value="G protein-activated inward rectifier potassium channel 1"/>
    <property type="match status" value="1"/>
</dbReference>
<evidence type="ECO:0000256" key="8">
    <source>
        <dbReference type="ARBA" id="ARBA00023065"/>
    </source>
</evidence>
<protein>
    <submittedName>
        <fullName evidence="12">Inwardly rectifying k+ channel</fullName>
    </submittedName>
</protein>
<dbReference type="GO" id="GO:0034702">
    <property type="term" value="C:monoatomic ion channel complex"/>
    <property type="evidence" value="ECO:0007669"/>
    <property type="project" value="UniProtKB-KW"/>
</dbReference>
<dbReference type="GO" id="GO:1990573">
    <property type="term" value="P:potassium ion import across plasma membrane"/>
    <property type="evidence" value="ECO:0007669"/>
    <property type="project" value="TreeGrafter"/>
</dbReference>
<dbReference type="PRINTS" id="PR01320">
    <property type="entry name" value="KIRCHANNEL"/>
</dbReference>
<reference evidence="12 13" key="1">
    <citation type="journal article" date="2011" name="Cell">
        <title>The monarch butterfly genome yields insights into long-distance migration.</title>
        <authorList>
            <person name="Zhan S."/>
            <person name="Merlin C."/>
            <person name="Boore J.L."/>
            <person name="Reppert S.M."/>
        </authorList>
    </citation>
    <scope>NUCLEOTIDE SEQUENCE [LARGE SCALE GENOMIC DNA]</scope>
    <source>
        <strain evidence="12">F-2</strain>
    </source>
</reference>
<evidence type="ECO:0000256" key="5">
    <source>
        <dbReference type="ARBA" id="ARBA00022882"/>
    </source>
</evidence>
<dbReference type="Gene3D" id="1.10.287.70">
    <property type="match status" value="1"/>
</dbReference>
<gene>
    <name evidence="12" type="ORF">KGM_214706</name>
</gene>
<dbReference type="InterPro" id="IPR014756">
    <property type="entry name" value="Ig_E-set"/>
</dbReference>
<organism evidence="12 13">
    <name type="scientific">Danaus plexippus plexippus</name>
    <dbReference type="NCBI Taxonomy" id="278856"/>
    <lineage>
        <taxon>Eukaryota</taxon>
        <taxon>Metazoa</taxon>
        <taxon>Ecdysozoa</taxon>
        <taxon>Arthropoda</taxon>
        <taxon>Hexapoda</taxon>
        <taxon>Insecta</taxon>
        <taxon>Pterygota</taxon>
        <taxon>Neoptera</taxon>
        <taxon>Endopterygota</taxon>
        <taxon>Lepidoptera</taxon>
        <taxon>Glossata</taxon>
        <taxon>Ditrysia</taxon>
        <taxon>Papilionoidea</taxon>
        <taxon>Nymphalidae</taxon>
        <taxon>Danainae</taxon>
        <taxon>Danaini</taxon>
        <taxon>Danaina</taxon>
        <taxon>Danaus</taxon>
        <taxon>Danaus</taxon>
    </lineage>
</organism>
<evidence type="ECO:0000256" key="2">
    <source>
        <dbReference type="ARBA" id="ARBA00022448"/>
    </source>
</evidence>
<evidence type="ECO:0000256" key="11">
    <source>
        <dbReference type="RuleBase" id="RU003822"/>
    </source>
</evidence>
<dbReference type="STRING" id="278856.A0A212EXC8"/>
<dbReference type="InterPro" id="IPR040445">
    <property type="entry name" value="Kir_TM"/>
</dbReference>
<keyword evidence="8 11" id="KW-0406">Ion transport</keyword>
<evidence type="ECO:0000313" key="12">
    <source>
        <dbReference type="EMBL" id="OWR46149.1"/>
    </source>
</evidence>